<evidence type="ECO:0000313" key="1">
    <source>
        <dbReference type="EMBL" id="KAI0057811.1"/>
    </source>
</evidence>
<proteinExistence type="predicted"/>
<protein>
    <submittedName>
        <fullName evidence="1">Uncharacterized protein</fullName>
    </submittedName>
</protein>
<organism evidence="1 2">
    <name type="scientific">Artomyces pyxidatus</name>
    <dbReference type="NCBI Taxonomy" id="48021"/>
    <lineage>
        <taxon>Eukaryota</taxon>
        <taxon>Fungi</taxon>
        <taxon>Dikarya</taxon>
        <taxon>Basidiomycota</taxon>
        <taxon>Agaricomycotina</taxon>
        <taxon>Agaricomycetes</taxon>
        <taxon>Russulales</taxon>
        <taxon>Auriscalpiaceae</taxon>
        <taxon>Artomyces</taxon>
    </lineage>
</organism>
<gene>
    <name evidence="1" type="ORF">BV25DRAFT_1830726</name>
</gene>
<comment type="caution">
    <text evidence="1">The sequence shown here is derived from an EMBL/GenBank/DDBJ whole genome shotgun (WGS) entry which is preliminary data.</text>
</comment>
<reference evidence="1" key="1">
    <citation type="submission" date="2021-03" db="EMBL/GenBank/DDBJ databases">
        <authorList>
            <consortium name="DOE Joint Genome Institute"/>
            <person name="Ahrendt S."/>
            <person name="Looney B.P."/>
            <person name="Miyauchi S."/>
            <person name="Morin E."/>
            <person name="Drula E."/>
            <person name="Courty P.E."/>
            <person name="Chicoki N."/>
            <person name="Fauchery L."/>
            <person name="Kohler A."/>
            <person name="Kuo A."/>
            <person name="Labutti K."/>
            <person name="Pangilinan J."/>
            <person name="Lipzen A."/>
            <person name="Riley R."/>
            <person name="Andreopoulos W."/>
            <person name="He G."/>
            <person name="Johnson J."/>
            <person name="Barry K.W."/>
            <person name="Grigoriev I.V."/>
            <person name="Nagy L."/>
            <person name="Hibbett D."/>
            <person name="Henrissat B."/>
            <person name="Matheny P.B."/>
            <person name="Labbe J."/>
            <person name="Martin F."/>
        </authorList>
    </citation>
    <scope>NUCLEOTIDE SEQUENCE</scope>
    <source>
        <strain evidence="1">HHB10654</strain>
    </source>
</reference>
<dbReference type="Proteomes" id="UP000814140">
    <property type="component" value="Unassembled WGS sequence"/>
</dbReference>
<accession>A0ACB8SPW4</accession>
<keyword evidence="2" id="KW-1185">Reference proteome</keyword>
<sequence length="297" mass="32169">MEYFNRPRQHSRPPQPDIGRADVSPILTTHSLDDRSIYIFPSPPSAPPSPAGVSAHSTPTHLSIRGIARPRDDSVGSSALRSSEHGWDELTSPLGMLSDTSGAHELDADIWEWPSEDGADEREADVLEEEITRASRWDLVAPRHGRPLPRDVPVALRRSPVFVRERTHSGATSGAGPVPHPRIHLPLLSLFASLLSIDESTLHLISHSPSHSILFAGHPSSFSEDALAVGGEAERPHGVYALLTPAGEQAALKEGLRVVCDPSIVPSVSSSFPLLGLFDLVKGVWTGGGRAWRDIWR</sequence>
<dbReference type="EMBL" id="MU277242">
    <property type="protein sequence ID" value="KAI0057811.1"/>
    <property type="molecule type" value="Genomic_DNA"/>
</dbReference>
<name>A0ACB8SPW4_9AGAM</name>
<reference evidence="1" key="2">
    <citation type="journal article" date="2022" name="New Phytol.">
        <title>Evolutionary transition to the ectomycorrhizal habit in the genomes of a hyperdiverse lineage of mushroom-forming fungi.</title>
        <authorList>
            <person name="Looney B."/>
            <person name="Miyauchi S."/>
            <person name="Morin E."/>
            <person name="Drula E."/>
            <person name="Courty P.E."/>
            <person name="Kohler A."/>
            <person name="Kuo A."/>
            <person name="LaButti K."/>
            <person name="Pangilinan J."/>
            <person name="Lipzen A."/>
            <person name="Riley R."/>
            <person name="Andreopoulos W."/>
            <person name="He G."/>
            <person name="Johnson J."/>
            <person name="Nolan M."/>
            <person name="Tritt A."/>
            <person name="Barry K.W."/>
            <person name="Grigoriev I.V."/>
            <person name="Nagy L.G."/>
            <person name="Hibbett D."/>
            <person name="Henrissat B."/>
            <person name="Matheny P.B."/>
            <person name="Labbe J."/>
            <person name="Martin F.M."/>
        </authorList>
    </citation>
    <scope>NUCLEOTIDE SEQUENCE</scope>
    <source>
        <strain evidence="1">HHB10654</strain>
    </source>
</reference>
<evidence type="ECO:0000313" key="2">
    <source>
        <dbReference type="Proteomes" id="UP000814140"/>
    </source>
</evidence>